<sequence>MTGKFRVRKDLLSIDYTGNQLGSLSGQNDRAWLIAAGYRHDQLKLEFDGIWCAGSDNGFERTNDGVRFLGQQLFKFSQLLKITASNENNSCSFGRS</sequence>
<organism evidence="1 2">
    <name type="scientific">Planctomyces bekefii</name>
    <dbReference type="NCBI Taxonomy" id="1653850"/>
    <lineage>
        <taxon>Bacteria</taxon>
        <taxon>Pseudomonadati</taxon>
        <taxon>Planctomycetota</taxon>
        <taxon>Planctomycetia</taxon>
        <taxon>Planctomycetales</taxon>
        <taxon>Planctomycetaceae</taxon>
        <taxon>Planctomyces</taxon>
    </lineage>
</organism>
<dbReference type="Proteomes" id="UP000321083">
    <property type="component" value="Unassembled WGS sequence"/>
</dbReference>
<dbReference type="AlphaFoldDB" id="A0A5C6MB75"/>
<comment type="caution">
    <text evidence="1">The sequence shown here is derived from an EMBL/GenBank/DDBJ whole genome shotgun (WGS) entry which is preliminary data.</text>
</comment>
<reference evidence="1 2" key="1">
    <citation type="submission" date="2019-08" db="EMBL/GenBank/DDBJ databases">
        <title>100 year-old enigma solved: identification of Planctomyces bekefii, the type genus and species of the phylum Planctomycetes.</title>
        <authorList>
            <person name="Svetlana D.N."/>
            <person name="Overmann J."/>
        </authorList>
    </citation>
    <scope>NUCLEOTIDE SEQUENCE [LARGE SCALE GENOMIC DNA]</scope>
    <source>
        <strain evidence="1">Phe10_nw2017</strain>
    </source>
</reference>
<accession>A0A5C6MB75</accession>
<evidence type="ECO:0000313" key="2">
    <source>
        <dbReference type="Proteomes" id="UP000321083"/>
    </source>
</evidence>
<protein>
    <submittedName>
        <fullName evidence="1">Uncharacterized protein</fullName>
    </submittedName>
</protein>
<dbReference type="EMBL" id="SRHE01000113">
    <property type="protein sequence ID" value="TWW10091.1"/>
    <property type="molecule type" value="Genomic_DNA"/>
</dbReference>
<reference evidence="1 2" key="2">
    <citation type="submission" date="2019-08" db="EMBL/GenBank/DDBJ databases">
        <authorList>
            <person name="Henke P."/>
        </authorList>
    </citation>
    <scope>NUCLEOTIDE SEQUENCE [LARGE SCALE GENOMIC DNA]</scope>
    <source>
        <strain evidence="1">Phe10_nw2017</strain>
    </source>
</reference>
<proteinExistence type="predicted"/>
<gene>
    <name evidence="1" type="ORF">E3A20_07930</name>
</gene>
<evidence type="ECO:0000313" key="1">
    <source>
        <dbReference type="EMBL" id="TWW10091.1"/>
    </source>
</evidence>
<keyword evidence="2" id="KW-1185">Reference proteome</keyword>
<name>A0A5C6MB75_9PLAN</name>